<dbReference type="RefSeq" id="WP_320322053.1">
    <property type="nucleotide sequence ID" value="NZ_JAVIIP010000027.1"/>
</dbReference>
<accession>A0ABU5AWT5</accession>
<reference evidence="2 3" key="1">
    <citation type="submission" date="2023-08" db="EMBL/GenBank/DDBJ databases">
        <title>Implementing the SeqCode for naming new Mesorhizobium species isolated from Vachellia karroo root nodules.</title>
        <authorList>
            <person name="Van Lill M."/>
        </authorList>
    </citation>
    <scope>NUCLEOTIDE SEQUENCE [LARGE SCALE GENOMIC DNA]</scope>
    <source>
        <strain evidence="2 3">VK4B</strain>
    </source>
</reference>
<keyword evidence="3" id="KW-1185">Reference proteome</keyword>
<feature type="region of interest" description="Disordered" evidence="1">
    <location>
        <begin position="1"/>
        <end position="42"/>
    </location>
</feature>
<dbReference type="Proteomes" id="UP001276564">
    <property type="component" value="Unassembled WGS sequence"/>
</dbReference>
<protein>
    <recommendedName>
        <fullName evidence="4">DUF3606 domain-containing protein</fullName>
    </recommendedName>
</protein>
<evidence type="ECO:0000313" key="2">
    <source>
        <dbReference type="EMBL" id="MDX8541768.1"/>
    </source>
</evidence>
<gene>
    <name evidence="2" type="ORF">RFM23_29590</name>
</gene>
<proteinExistence type="predicted"/>
<feature type="compositionally biased region" description="Basic and acidic residues" evidence="1">
    <location>
        <begin position="1"/>
        <end position="11"/>
    </location>
</feature>
<feature type="compositionally biased region" description="Low complexity" evidence="1">
    <location>
        <begin position="13"/>
        <end position="28"/>
    </location>
</feature>
<evidence type="ECO:0008006" key="4">
    <source>
        <dbReference type="Google" id="ProtNLM"/>
    </source>
</evidence>
<name>A0ABU5AWT5_9HYPH</name>
<evidence type="ECO:0000313" key="3">
    <source>
        <dbReference type="Proteomes" id="UP001276564"/>
    </source>
</evidence>
<organism evidence="2 3">
    <name type="scientific">Mesorhizobium abyssinicae</name>
    <dbReference type="NCBI Taxonomy" id="1209958"/>
    <lineage>
        <taxon>Bacteria</taxon>
        <taxon>Pseudomonadati</taxon>
        <taxon>Pseudomonadota</taxon>
        <taxon>Alphaproteobacteria</taxon>
        <taxon>Hyphomicrobiales</taxon>
        <taxon>Phyllobacteriaceae</taxon>
        <taxon>Mesorhizobium</taxon>
    </lineage>
</organism>
<sequence length="82" mass="8867">MNKDKDARDNDTGAAGAVPRRPGAGHAPEATGLPTKGGDDPLVRFLAENTDLSPKQARELIREHGHDRQRLLEIARTMKAEG</sequence>
<dbReference type="EMBL" id="JAVIIP010000027">
    <property type="protein sequence ID" value="MDX8541768.1"/>
    <property type="molecule type" value="Genomic_DNA"/>
</dbReference>
<comment type="caution">
    <text evidence="2">The sequence shown here is derived from an EMBL/GenBank/DDBJ whole genome shotgun (WGS) entry which is preliminary data.</text>
</comment>
<evidence type="ECO:0000256" key="1">
    <source>
        <dbReference type="SAM" id="MobiDB-lite"/>
    </source>
</evidence>